<reference evidence="2 3" key="1">
    <citation type="submission" date="2023-02" db="EMBL/GenBank/DDBJ databases">
        <title>LHISI_Scaffold_Assembly.</title>
        <authorList>
            <person name="Stuart O.P."/>
            <person name="Cleave R."/>
            <person name="Magrath M.J.L."/>
            <person name="Mikheyev A.S."/>
        </authorList>
    </citation>
    <scope>NUCLEOTIDE SEQUENCE [LARGE SCALE GENOMIC DNA]</scope>
    <source>
        <strain evidence="2">Daus_M_001</strain>
        <tissue evidence="2">Leg muscle</tissue>
    </source>
</reference>
<dbReference type="Proteomes" id="UP001159363">
    <property type="component" value="Chromosome 3"/>
</dbReference>
<protein>
    <submittedName>
        <fullName evidence="2">Uncharacterized protein</fullName>
    </submittedName>
</protein>
<accession>A0ABQ9HV39</accession>
<comment type="caution">
    <text evidence="2">The sequence shown here is derived from an EMBL/GenBank/DDBJ whole genome shotgun (WGS) entry which is preliminary data.</text>
</comment>
<evidence type="ECO:0000256" key="1">
    <source>
        <dbReference type="SAM" id="MobiDB-lite"/>
    </source>
</evidence>
<gene>
    <name evidence="2" type="ORF">PR048_007745</name>
</gene>
<feature type="region of interest" description="Disordered" evidence="1">
    <location>
        <begin position="776"/>
        <end position="798"/>
    </location>
</feature>
<name>A0ABQ9HV39_9NEOP</name>
<keyword evidence="3" id="KW-1185">Reference proteome</keyword>
<evidence type="ECO:0000313" key="2">
    <source>
        <dbReference type="EMBL" id="KAJ8888258.1"/>
    </source>
</evidence>
<organism evidence="2 3">
    <name type="scientific">Dryococelus australis</name>
    <dbReference type="NCBI Taxonomy" id="614101"/>
    <lineage>
        <taxon>Eukaryota</taxon>
        <taxon>Metazoa</taxon>
        <taxon>Ecdysozoa</taxon>
        <taxon>Arthropoda</taxon>
        <taxon>Hexapoda</taxon>
        <taxon>Insecta</taxon>
        <taxon>Pterygota</taxon>
        <taxon>Neoptera</taxon>
        <taxon>Polyneoptera</taxon>
        <taxon>Phasmatodea</taxon>
        <taxon>Verophasmatodea</taxon>
        <taxon>Anareolatae</taxon>
        <taxon>Phasmatidae</taxon>
        <taxon>Eurycanthinae</taxon>
        <taxon>Dryococelus</taxon>
    </lineage>
</organism>
<dbReference type="EMBL" id="JARBHB010000003">
    <property type="protein sequence ID" value="KAJ8888258.1"/>
    <property type="molecule type" value="Genomic_DNA"/>
</dbReference>
<proteinExistence type="predicted"/>
<evidence type="ECO:0000313" key="3">
    <source>
        <dbReference type="Proteomes" id="UP001159363"/>
    </source>
</evidence>
<sequence length="798" mass="89453">MIASQSLAELLPDFRKLGIVPDDIADGWVFPGISSFLHPCIPAMLHSHLISHSSALKISMLSPACLREVCLRIAFKKCYASVYVFQFLHFSLNHAPAIAKTAPLYGKRGARECGELLLNTPPTSTADSGLRLEMPAKLQGAAPFAYPTRSLRPSTRPSRRLEFRAARPGILRVRKLFLYSPSPDCIRLHSPSIATNRCSVPHWSLTDTKLYTPVPGTPGKCGTHFVTSERKRRVALIAPALLRLKRRVNLRVQGQEARERYGRHEHARLAPHRSYAQGVQCFRRGTVLCKSDLEQWDFIPCNECPQIKLRPYERRDVRILKTENPIPDFRMIGIWLMLVAIGGFPWAPLPLYPNYSHLLSLRFRFLPFFQGETSPTATKPSAYFQYVASILHGFLRRQMWPITSCGSLGTGSTRFYTRLNQTRYVSSMRTYSQECEKFFDGQERVLDFRCACISVGCEEAEEYPGRISPFLLPLHYHAAPYWRERGGVVVRPLASHLGEPSSIPGWVAPEFLHVRIVPYDARVFSGISRFPRPFIPALLHTHLISPSLALKSSISFNPASKKYGVGEVVSRTGRCPLTEKEFHGVAIQIPIPNYSLVAPLAVWGRAGRAVSLLAPHLGERGSIPGRDTQDFRKWESWRTMPLVGGFSRGYPVSPAFAFRRCFIFLTFHPLRLSSAICSLCLFAWTSKEAAVAEQLACTPPTEANRVQSPAGFTPRFLAFKNANSTANSPYNLISPSSALKISLRAVRISQLNWTSKKYCVALVVLRRRGCPLTAEKKKKERDIHGGGGEQSCDPDLVI</sequence>